<dbReference type="RefSeq" id="WP_212527937.1">
    <property type="nucleotide sequence ID" value="NZ_JAGSOG010000029.1"/>
</dbReference>
<dbReference type="GO" id="GO:0006950">
    <property type="term" value="P:response to stress"/>
    <property type="evidence" value="ECO:0007669"/>
    <property type="project" value="TreeGrafter"/>
</dbReference>
<dbReference type="PANTHER" id="PTHR33164:SF43">
    <property type="entry name" value="HTH-TYPE TRANSCRIPTIONAL REPRESSOR YETL"/>
    <property type="match status" value="1"/>
</dbReference>
<dbReference type="InterPro" id="IPR039422">
    <property type="entry name" value="MarR/SlyA-like"/>
</dbReference>
<dbReference type="Gene3D" id="1.10.10.10">
    <property type="entry name" value="Winged helix-like DNA-binding domain superfamily/Winged helix DNA-binding domain"/>
    <property type="match status" value="1"/>
</dbReference>
<dbReference type="SMART" id="SM00347">
    <property type="entry name" value="HTH_MARR"/>
    <property type="match status" value="1"/>
</dbReference>
<dbReference type="PRINTS" id="PR00598">
    <property type="entry name" value="HTHMARR"/>
</dbReference>
<dbReference type="GO" id="GO:0003700">
    <property type="term" value="F:DNA-binding transcription factor activity"/>
    <property type="evidence" value="ECO:0007669"/>
    <property type="project" value="InterPro"/>
</dbReference>
<dbReference type="InterPro" id="IPR036388">
    <property type="entry name" value="WH-like_DNA-bd_sf"/>
</dbReference>
<reference evidence="2" key="1">
    <citation type="submission" date="2021-04" db="EMBL/GenBank/DDBJ databases">
        <title>Genome based classification of Actinospica acidithermotolerans sp. nov., an actinobacterium isolated from an Indonesian hot spring.</title>
        <authorList>
            <person name="Kusuma A.B."/>
            <person name="Putra K.E."/>
            <person name="Nafisah S."/>
            <person name="Loh J."/>
            <person name="Nouioui I."/>
            <person name="Goodfellow M."/>
        </authorList>
    </citation>
    <scope>NUCLEOTIDE SEQUENCE</scope>
    <source>
        <strain evidence="2">CSCA 57</strain>
    </source>
</reference>
<feature type="domain" description="HTH marR-type" evidence="1">
    <location>
        <begin position="17"/>
        <end position="150"/>
    </location>
</feature>
<accession>A0A941ELA6</accession>
<gene>
    <name evidence="2" type="ORF">KDL01_09075</name>
</gene>
<keyword evidence="3" id="KW-1185">Reference proteome</keyword>
<dbReference type="PROSITE" id="PS50995">
    <property type="entry name" value="HTH_MARR_2"/>
    <property type="match status" value="1"/>
</dbReference>
<dbReference type="Proteomes" id="UP000675781">
    <property type="component" value="Unassembled WGS sequence"/>
</dbReference>
<organism evidence="2 3">
    <name type="scientific">Actinospica durhamensis</name>
    <dbReference type="NCBI Taxonomy" id="1508375"/>
    <lineage>
        <taxon>Bacteria</taxon>
        <taxon>Bacillati</taxon>
        <taxon>Actinomycetota</taxon>
        <taxon>Actinomycetes</taxon>
        <taxon>Catenulisporales</taxon>
        <taxon>Actinospicaceae</taxon>
        <taxon>Actinospica</taxon>
    </lineage>
</organism>
<sequence>MSRQSEETGPSVGPQLSSRLGYLFKHVQQALAEITTPALARFDLSGRELAVLIVLDGLGPASQQEAARGLAVDRTTMVALLDGLEAKGIVARRPAEEDRRRNLVELTAQGRETFAAALAASDEAERAFVAGVMDEEHAAEFKAHLLALITQQRAAPER</sequence>
<evidence type="ECO:0000313" key="2">
    <source>
        <dbReference type="EMBL" id="MBR7833416.1"/>
    </source>
</evidence>
<dbReference type="InterPro" id="IPR000835">
    <property type="entry name" value="HTH_MarR-typ"/>
</dbReference>
<evidence type="ECO:0000313" key="3">
    <source>
        <dbReference type="Proteomes" id="UP000675781"/>
    </source>
</evidence>
<dbReference type="AlphaFoldDB" id="A0A941ELA6"/>
<dbReference type="EMBL" id="JAGSOG010000029">
    <property type="protein sequence ID" value="MBR7833416.1"/>
    <property type="molecule type" value="Genomic_DNA"/>
</dbReference>
<dbReference type="PANTHER" id="PTHR33164">
    <property type="entry name" value="TRANSCRIPTIONAL REGULATOR, MARR FAMILY"/>
    <property type="match status" value="1"/>
</dbReference>
<dbReference type="SUPFAM" id="SSF46785">
    <property type="entry name" value="Winged helix' DNA-binding domain"/>
    <property type="match status" value="1"/>
</dbReference>
<dbReference type="Pfam" id="PF12802">
    <property type="entry name" value="MarR_2"/>
    <property type="match status" value="1"/>
</dbReference>
<dbReference type="InterPro" id="IPR036390">
    <property type="entry name" value="WH_DNA-bd_sf"/>
</dbReference>
<proteinExistence type="predicted"/>
<name>A0A941ELA6_9ACTN</name>
<evidence type="ECO:0000259" key="1">
    <source>
        <dbReference type="PROSITE" id="PS50995"/>
    </source>
</evidence>
<protein>
    <submittedName>
        <fullName evidence="2">MarR family transcriptional regulator</fullName>
    </submittedName>
</protein>
<comment type="caution">
    <text evidence="2">The sequence shown here is derived from an EMBL/GenBank/DDBJ whole genome shotgun (WGS) entry which is preliminary data.</text>
</comment>